<name>J3N288_ORYBR</name>
<keyword evidence="2" id="KW-1185">Reference proteome</keyword>
<dbReference type="Proteomes" id="UP000006038">
    <property type="component" value="Chromosome 10"/>
</dbReference>
<dbReference type="AlphaFoldDB" id="J3N288"/>
<evidence type="ECO:0000313" key="1">
    <source>
        <dbReference type="EnsemblPlants" id="OB10G16360.1"/>
    </source>
</evidence>
<dbReference type="HOGENOM" id="CLU_2838734_0_0_1"/>
<organism evidence="1">
    <name type="scientific">Oryza brachyantha</name>
    <name type="common">malo sina</name>
    <dbReference type="NCBI Taxonomy" id="4533"/>
    <lineage>
        <taxon>Eukaryota</taxon>
        <taxon>Viridiplantae</taxon>
        <taxon>Streptophyta</taxon>
        <taxon>Embryophyta</taxon>
        <taxon>Tracheophyta</taxon>
        <taxon>Spermatophyta</taxon>
        <taxon>Magnoliopsida</taxon>
        <taxon>Liliopsida</taxon>
        <taxon>Poales</taxon>
        <taxon>Poaceae</taxon>
        <taxon>BOP clade</taxon>
        <taxon>Oryzoideae</taxon>
        <taxon>Oryzeae</taxon>
        <taxon>Oryzinae</taxon>
        <taxon>Oryza</taxon>
    </lineage>
</organism>
<sequence>IKRLDATQLLKEYLNPRNKQKLKCDIKAHSIIGANSRPQILCVYLIQLKRVSVQLTFHHWPIRRTR</sequence>
<protein>
    <submittedName>
        <fullName evidence="1">Uncharacterized protein</fullName>
    </submittedName>
</protein>
<evidence type="ECO:0000313" key="2">
    <source>
        <dbReference type="Proteomes" id="UP000006038"/>
    </source>
</evidence>
<reference evidence="1" key="2">
    <citation type="submission" date="2013-04" db="UniProtKB">
        <authorList>
            <consortium name="EnsemblPlants"/>
        </authorList>
    </citation>
    <scope>IDENTIFICATION</scope>
</reference>
<reference evidence="1" key="1">
    <citation type="journal article" date="2013" name="Nat. Commun.">
        <title>Whole-genome sequencing of Oryza brachyantha reveals mechanisms underlying Oryza genome evolution.</title>
        <authorList>
            <person name="Chen J."/>
            <person name="Huang Q."/>
            <person name="Gao D."/>
            <person name="Wang J."/>
            <person name="Lang Y."/>
            <person name="Liu T."/>
            <person name="Li B."/>
            <person name="Bai Z."/>
            <person name="Luis Goicoechea J."/>
            <person name="Liang C."/>
            <person name="Chen C."/>
            <person name="Zhang W."/>
            <person name="Sun S."/>
            <person name="Liao Y."/>
            <person name="Zhang X."/>
            <person name="Yang L."/>
            <person name="Song C."/>
            <person name="Wang M."/>
            <person name="Shi J."/>
            <person name="Liu G."/>
            <person name="Liu J."/>
            <person name="Zhou H."/>
            <person name="Zhou W."/>
            <person name="Yu Q."/>
            <person name="An N."/>
            <person name="Chen Y."/>
            <person name="Cai Q."/>
            <person name="Wang B."/>
            <person name="Liu B."/>
            <person name="Min J."/>
            <person name="Huang Y."/>
            <person name="Wu H."/>
            <person name="Li Z."/>
            <person name="Zhang Y."/>
            <person name="Yin Y."/>
            <person name="Song W."/>
            <person name="Jiang J."/>
            <person name="Jackson S.A."/>
            <person name="Wing R.A."/>
            <person name="Wang J."/>
            <person name="Chen M."/>
        </authorList>
    </citation>
    <scope>NUCLEOTIDE SEQUENCE [LARGE SCALE GENOMIC DNA]</scope>
    <source>
        <strain evidence="1">cv. IRGC 101232</strain>
    </source>
</reference>
<dbReference type="EnsemblPlants" id="OB10G16360.1">
    <property type="protein sequence ID" value="OB10G16360.1"/>
    <property type="gene ID" value="OB10G16360"/>
</dbReference>
<accession>J3N288</accession>
<dbReference type="Gramene" id="OB10G16360.1">
    <property type="protein sequence ID" value="OB10G16360.1"/>
    <property type="gene ID" value="OB10G16360"/>
</dbReference>
<proteinExistence type="predicted"/>